<dbReference type="PaxDb" id="55529-EKX53864"/>
<dbReference type="CDD" id="cd00077">
    <property type="entry name" value="HDc"/>
    <property type="match status" value="1"/>
</dbReference>
<feature type="binding site" evidence="5">
    <location>
        <position position="550"/>
    </location>
    <ligand>
        <name>Zn(2+)</name>
        <dbReference type="ChEBI" id="CHEBI:29105"/>
        <label>1</label>
    </ligand>
</feature>
<accession>L1JZZ9</accession>
<dbReference type="STRING" id="905079.L1JZZ9"/>
<dbReference type="InterPro" id="IPR011990">
    <property type="entry name" value="TPR-like_helical_dom_sf"/>
</dbReference>
<evidence type="ECO:0000256" key="4">
    <source>
        <dbReference type="PIRSR" id="PIRSR623088-2"/>
    </source>
</evidence>
<feature type="binding site" evidence="5">
    <location>
        <position position="424"/>
    </location>
    <ligand>
        <name>Zn(2+)</name>
        <dbReference type="ChEBI" id="CHEBI:29105"/>
        <label>2</label>
    </ligand>
</feature>
<dbReference type="KEGG" id="gtt:GUITHDRAFT_100830"/>
<keyword evidence="1 5" id="KW-0479">Metal-binding</keyword>
<evidence type="ECO:0000313" key="9">
    <source>
        <dbReference type="Proteomes" id="UP000011087"/>
    </source>
</evidence>
<dbReference type="EnsemblProtists" id="EKX53864">
    <property type="protein sequence ID" value="EKX53864"/>
    <property type="gene ID" value="GUITHDRAFT_100830"/>
</dbReference>
<reference evidence="9" key="2">
    <citation type="submission" date="2012-11" db="EMBL/GenBank/DDBJ databases">
        <authorList>
            <person name="Kuo A."/>
            <person name="Curtis B.A."/>
            <person name="Tanifuji G."/>
            <person name="Burki F."/>
            <person name="Gruber A."/>
            <person name="Irimia M."/>
            <person name="Maruyama S."/>
            <person name="Arias M.C."/>
            <person name="Ball S.G."/>
            <person name="Gile G.H."/>
            <person name="Hirakawa Y."/>
            <person name="Hopkins J.F."/>
            <person name="Rensing S.A."/>
            <person name="Schmutz J."/>
            <person name="Symeonidi A."/>
            <person name="Elias M."/>
            <person name="Eveleigh R.J."/>
            <person name="Herman E.K."/>
            <person name="Klute M.J."/>
            <person name="Nakayama T."/>
            <person name="Obornik M."/>
            <person name="Reyes-Prieto A."/>
            <person name="Armbrust E.V."/>
            <person name="Aves S.J."/>
            <person name="Beiko R.G."/>
            <person name="Coutinho P."/>
            <person name="Dacks J.B."/>
            <person name="Durnford D.G."/>
            <person name="Fast N.M."/>
            <person name="Green B.R."/>
            <person name="Grisdale C."/>
            <person name="Hempe F."/>
            <person name="Henrissat B."/>
            <person name="Hoppner M.P."/>
            <person name="Ishida K.-I."/>
            <person name="Kim E."/>
            <person name="Koreny L."/>
            <person name="Kroth P.G."/>
            <person name="Liu Y."/>
            <person name="Malik S.-B."/>
            <person name="Maier U.G."/>
            <person name="McRose D."/>
            <person name="Mock T."/>
            <person name="Neilson J.A."/>
            <person name="Onodera N.T."/>
            <person name="Poole A.M."/>
            <person name="Pritham E.J."/>
            <person name="Richards T.A."/>
            <person name="Rocap G."/>
            <person name="Roy S.W."/>
            <person name="Sarai C."/>
            <person name="Schaack S."/>
            <person name="Shirato S."/>
            <person name="Slamovits C.H."/>
            <person name="Spencer D.F."/>
            <person name="Suzuki S."/>
            <person name="Worden A.Z."/>
            <person name="Zauner S."/>
            <person name="Barry K."/>
            <person name="Bell C."/>
            <person name="Bharti A.K."/>
            <person name="Crow J.A."/>
            <person name="Grimwood J."/>
            <person name="Kramer R."/>
            <person name="Lindquist E."/>
            <person name="Lucas S."/>
            <person name="Salamov A."/>
            <person name="McFadden G.I."/>
            <person name="Lane C.E."/>
            <person name="Keeling P.J."/>
            <person name="Gray M.W."/>
            <person name="Grigoriev I.V."/>
            <person name="Archibald J.M."/>
        </authorList>
    </citation>
    <scope>NUCLEOTIDE SEQUENCE</scope>
    <source>
        <strain evidence="9">CCMP2712</strain>
    </source>
</reference>
<dbReference type="InterPro" id="IPR036971">
    <property type="entry name" value="PDEase_catalytic_dom_sf"/>
</dbReference>
<evidence type="ECO:0000256" key="3">
    <source>
        <dbReference type="PIRSR" id="PIRSR623088-1"/>
    </source>
</evidence>
<reference evidence="8" key="3">
    <citation type="submission" date="2015-06" db="UniProtKB">
        <authorList>
            <consortium name="EnsemblProtists"/>
        </authorList>
    </citation>
    <scope>IDENTIFICATION</scope>
</reference>
<name>L1JZZ9_GUITC</name>
<dbReference type="GeneID" id="17310334"/>
<dbReference type="PRINTS" id="PR00387">
    <property type="entry name" value="PDIESTERASE1"/>
</dbReference>
<protein>
    <recommendedName>
        <fullName evidence="6">PDEase domain-containing protein</fullName>
    </recommendedName>
</protein>
<dbReference type="InterPro" id="IPR002073">
    <property type="entry name" value="PDEase_catalytic_dom"/>
</dbReference>
<keyword evidence="2" id="KW-0378">Hydrolase</keyword>
<organism evidence="7">
    <name type="scientific">Guillardia theta (strain CCMP2712)</name>
    <name type="common">Cryptophyte</name>
    <dbReference type="NCBI Taxonomy" id="905079"/>
    <lineage>
        <taxon>Eukaryota</taxon>
        <taxon>Cryptophyceae</taxon>
        <taxon>Pyrenomonadales</taxon>
        <taxon>Geminigeraceae</taxon>
        <taxon>Guillardia</taxon>
    </lineage>
</organism>
<dbReference type="Gene3D" id="1.10.1300.10">
    <property type="entry name" value="3'5'-cyclic nucleotide phosphodiesterase, catalytic domain"/>
    <property type="match status" value="1"/>
</dbReference>
<dbReference type="PANTHER" id="PTHR11347">
    <property type="entry name" value="CYCLIC NUCLEOTIDE PHOSPHODIESTERASE"/>
    <property type="match status" value="1"/>
</dbReference>
<evidence type="ECO:0000313" key="7">
    <source>
        <dbReference type="EMBL" id="EKX53864.1"/>
    </source>
</evidence>
<dbReference type="AlphaFoldDB" id="L1JZZ9"/>
<dbReference type="SUPFAM" id="SSF109604">
    <property type="entry name" value="HD-domain/PDEase-like"/>
    <property type="match status" value="1"/>
</dbReference>
<feature type="binding site" evidence="4">
    <location>
        <position position="603"/>
    </location>
    <ligand>
        <name>AMP</name>
        <dbReference type="ChEBI" id="CHEBI:456215"/>
    </ligand>
</feature>
<feature type="binding site" evidence="5">
    <location>
        <position position="387"/>
    </location>
    <ligand>
        <name>Zn(2+)</name>
        <dbReference type="ChEBI" id="CHEBI:29105"/>
        <label>1</label>
    </ligand>
</feature>
<dbReference type="Proteomes" id="UP000011087">
    <property type="component" value="Unassembled WGS sequence"/>
</dbReference>
<reference evidence="7 9" key="1">
    <citation type="journal article" date="2012" name="Nature">
        <title>Algal genomes reveal evolutionary mosaicism and the fate of nucleomorphs.</title>
        <authorList>
            <consortium name="DOE Joint Genome Institute"/>
            <person name="Curtis B.A."/>
            <person name="Tanifuji G."/>
            <person name="Burki F."/>
            <person name="Gruber A."/>
            <person name="Irimia M."/>
            <person name="Maruyama S."/>
            <person name="Arias M.C."/>
            <person name="Ball S.G."/>
            <person name="Gile G.H."/>
            <person name="Hirakawa Y."/>
            <person name="Hopkins J.F."/>
            <person name="Kuo A."/>
            <person name="Rensing S.A."/>
            <person name="Schmutz J."/>
            <person name="Symeonidi A."/>
            <person name="Elias M."/>
            <person name="Eveleigh R.J."/>
            <person name="Herman E.K."/>
            <person name="Klute M.J."/>
            <person name="Nakayama T."/>
            <person name="Obornik M."/>
            <person name="Reyes-Prieto A."/>
            <person name="Armbrust E.V."/>
            <person name="Aves S.J."/>
            <person name="Beiko R.G."/>
            <person name="Coutinho P."/>
            <person name="Dacks J.B."/>
            <person name="Durnford D.G."/>
            <person name="Fast N.M."/>
            <person name="Green B.R."/>
            <person name="Grisdale C.J."/>
            <person name="Hempel F."/>
            <person name="Henrissat B."/>
            <person name="Hoppner M.P."/>
            <person name="Ishida K."/>
            <person name="Kim E."/>
            <person name="Koreny L."/>
            <person name="Kroth P.G."/>
            <person name="Liu Y."/>
            <person name="Malik S.B."/>
            <person name="Maier U.G."/>
            <person name="McRose D."/>
            <person name="Mock T."/>
            <person name="Neilson J.A."/>
            <person name="Onodera N.T."/>
            <person name="Poole A.M."/>
            <person name="Pritham E.J."/>
            <person name="Richards T.A."/>
            <person name="Rocap G."/>
            <person name="Roy S.W."/>
            <person name="Sarai C."/>
            <person name="Schaack S."/>
            <person name="Shirato S."/>
            <person name="Slamovits C.H."/>
            <person name="Spencer D.F."/>
            <person name="Suzuki S."/>
            <person name="Worden A.Z."/>
            <person name="Zauner S."/>
            <person name="Barry K."/>
            <person name="Bell C."/>
            <person name="Bharti A.K."/>
            <person name="Crow J.A."/>
            <person name="Grimwood J."/>
            <person name="Kramer R."/>
            <person name="Lindquist E."/>
            <person name="Lucas S."/>
            <person name="Salamov A."/>
            <person name="McFadden G.I."/>
            <person name="Lane C.E."/>
            <person name="Keeling P.J."/>
            <person name="Gray M.W."/>
            <person name="Grigoriev I.V."/>
            <person name="Archibald J.M."/>
        </authorList>
    </citation>
    <scope>NUCLEOTIDE SEQUENCE</scope>
    <source>
        <strain evidence="7 9">CCMP2712</strain>
    </source>
</reference>
<dbReference type="eggNOG" id="KOG3689">
    <property type="taxonomic scope" value="Eukaryota"/>
</dbReference>
<feature type="binding site" evidence="5">
    <location>
        <position position="423"/>
    </location>
    <ligand>
        <name>Zn(2+)</name>
        <dbReference type="ChEBI" id="CHEBI:29105"/>
        <label>1</label>
    </ligand>
</feature>
<dbReference type="InterPro" id="IPR003607">
    <property type="entry name" value="HD/PDEase_dom"/>
</dbReference>
<dbReference type="InterPro" id="IPR023088">
    <property type="entry name" value="PDEase"/>
</dbReference>
<sequence>MKEKSKSIAVLDREGGLSQSEFLDLSNRNNLFTNVSISCLQAVRELQFSGRFDEAQVIIEKVVGDTNSQSEKLIGFILLSELLNKWGSCMPSYTIDVMERASFYADQAVALCEDMISNHMASEFNDINEILCSALYWKSLNLASVGRLGGCERWSTKIAFEEAEKTFFHMSAIWKSSRNNDLRHIQGSKSFVKGVILFCRAIAVEKGYLQSSDCDGKTSDVLKKESLAQFKSAYESFFSIYGSLHNQTVKAITMICVCCKMCGDRVEALRWSEEEVKARIKLHGEWHPRTKMAKENLQELKGGIEDTTSVLEDVDDLSAQDFPAERMTLEIDPFKLEDVETLTSAMRMFADMGLVERFNIPRHNLARFVLAVKNSYFDVNPFHNWRHAWSVSLASFKIMTETSASRLLHPTEKIATLITCLCHDVYHPGVNSDFLIKSAAPMALEFPAPNVLEHMHWNSTKKLLQASCDCDILLNASEDEKQTVLDLVHEGIMATDMHTHQRVVDGLSRRIEAAEGKKAMNVASPAEAAYDANEPEDRRELMRAIVHASDLSGQSLPKEVAYTFGRGVLEEFHNQSMRERMESLPETAFMKGLHEPLAQAKAQLGFLHYVLQPLWKRISTLFPELEAQYHRVVERLEEIDFENLESWPGRHDGLKI</sequence>
<evidence type="ECO:0000256" key="1">
    <source>
        <dbReference type="ARBA" id="ARBA00022723"/>
    </source>
</evidence>
<dbReference type="Pfam" id="PF00233">
    <property type="entry name" value="PDEase_I"/>
    <property type="match status" value="1"/>
</dbReference>
<dbReference type="RefSeq" id="XP_005840844.1">
    <property type="nucleotide sequence ID" value="XM_005840787.1"/>
</dbReference>
<dbReference type="GO" id="GO:0007165">
    <property type="term" value="P:signal transduction"/>
    <property type="evidence" value="ECO:0007669"/>
    <property type="project" value="InterPro"/>
</dbReference>
<feature type="domain" description="PDEase" evidence="6">
    <location>
        <begin position="310"/>
        <end position="654"/>
    </location>
</feature>
<evidence type="ECO:0000256" key="2">
    <source>
        <dbReference type="ARBA" id="ARBA00022801"/>
    </source>
</evidence>
<feature type="binding site" evidence="4">
    <location>
        <position position="550"/>
    </location>
    <ligand>
        <name>AMP</name>
        <dbReference type="ChEBI" id="CHEBI:456215"/>
    </ligand>
</feature>
<dbReference type="OrthoDB" id="546632at2759"/>
<evidence type="ECO:0000256" key="5">
    <source>
        <dbReference type="PIRSR" id="PIRSR623088-3"/>
    </source>
</evidence>
<dbReference type="PROSITE" id="PS51845">
    <property type="entry name" value="PDEASE_I_2"/>
    <property type="match status" value="1"/>
</dbReference>
<dbReference type="EMBL" id="JH992969">
    <property type="protein sequence ID" value="EKX53864.1"/>
    <property type="molecule type" value="Genomic_DNA"/>
</dbReference>
<proteinExistence type="predicted"/>
<gene>
    <name evidence="7" type="ORF">GUITHDRAFT_100830</name>
</gene>
<dbReference type="Gene3D" id="1.25.40.10">
    <property type="entry name" value="Tetratricopeptide repeat domain"/>
    <property type="match status" value="1"/>
</dbReference>
<keyword evidence="9" id="KW-1185">Reference proteome</keyword>
<feature type="binding site" evidence="4">
    <location>
        <position position="424"/>
    </location>
    <ligand>
        <name>AMP</name>
        <dbReference type="ChEBI" id="CHEBI:456215"/>
    </ligand>
</feature>
<dbReference type="HOGENOM" id="CLU_418256_0_0_1"/>
<dbReference type="GO" id="GO:0004114">
    <property type="term" value="F:3',5'-cyclic-nucleotide phosphodiesterase activity"/>
    <property type="evidence" value="ECO:0007669"/>
    <property type="project" value="InterPro"/>
</dbReference>
<dbReference type="GO" id="GO:0046872">
    <property type="term" value="F:metal ion binding"/>
    <property type="evidence" value="ECO:0007669"/>
    <property type="project" value="UniProtKB-KW"/>
</dbReference>
<feature type="active site" description="Proton donor" evidence="3">
    <location>
        <position position="383"/>
    </location>
</feature>
<evidence type="ECO:0000313" key="8">
    <source>
        <dbReference type="EnsemblProtists" id="EKX53864"/>
    </source>
</evidence>
<feature type="binding site" evidence="4">
    <location>
        <begin position="383"/>
        <end position="387"/>
    </location>
    <ligand>
        <name>AMP</name>
        <dbReference type="ChEBI" id="CHEBI:456215"/>
    </ligand>
</feature>
<evidence type="ECO:0000259" key="6">
    <source>
        <dbReference type="PROSITE" id="PS51845"/>
    </source>
</evidence>
<feature type="binding site" evidence="5">
    <location>
        <position position="424"/>
    </location>
    <ligand>
        <name>Zn(2+)</name>
        <dbReference type="ChEBI" id="CHEBI:29105"/>
        <label>1</label>
    </ligand>
</feature>